<feature type="chain" id="PRO_5046815293" description="Encoded protein" evidence="1">
    <location>
        <begin position="19"/>
        <end position="80"/>
    </location>
</feature>
<evidence type="ECO:0000256" key="1">
    <source>
        <dbReference type="SAM" id="SignalP"/>
    </source>
</evidence>
<protein>
    <recommendedName>
        <fullName evidence="4">Encoded protein</fullName>
    </recommendedName>
</protein>
<gene>
    <name evidence="2" type="ORF">DUNSADRAFT_1773</name>
</gene>
<accession>A0ABQ7FX82</accession>
<name>A0ABQ7FX82_DUNSA</name>
<dbReference type="Proteomes" id="UP000815325">
    <property type="component" value="Unassembled WGS sequence"/>
</dbReference>
<proteinExistence type="predicted"/>
<comment type="caution">
    <text evidence="2">The sequence shown here is derived from an EMBL/GenBank/DDBJ whole genome shotgun (WGS) entry which is preliminary data.</text>
</comment>
<dbReference type="EMBL" id="MU070663">
    <property type="protein sequence ID" value="KAF5826902.1"/>
    <property type="molecule type" value="Genomic_DNA"/>
</dbReference>
<keyword evidence="1" id="KW-0732">Signal</keyword>
<evidence type="ECO:0000313" key="3">
    <source>
        <dbReference type="Proteomes" id="UP000815325"/>
    </source>
</evidence>
<sequence>MLFTFLTESWLLIVDVHGHKSIELIGWVIWLEIVSKKRACAQALRQFNGAVCSKLGQLGASVQWELAIKGSHGDKMFTVQ</sequence>
<reference evidence="2" key="1">
    <citation type="submission" date="2017-08" db="EMBL/GenBank/DDBJ databases">
        <authorList>
            <person name="Polle J.E."/>
            <person name="Barry K."/>
            <person name="Cushman J."/>
            <person name="Schmutz J."/>
            <person name="Tran D."/>
            <person name="Hathwaick L.T."/>
            <person name="Yim W.C."/>
            <person name="Jenkins J."/>
            <person name="Mckie-Krisberg Z.M."/>
            <person name="Prochnik S."/>
            <person name="Lindquist E."/>
            <person name="Dockter R.B."/>
            <person name="Adam C."/>
            <person name="Molina H."/>
            <person name="Bunkerborg J."/>
            <person name="Jin E."/>
            <person name="Buchheim M."/>
            <person name="Magnuson J."/>
        </authorList>
    </citation>
    <scope>NUCLEOTIDE SEQUENCE</scope>
    <source>
        <strain evidence="2">CCAP 19/18</strain>
    </source>
</reference>
<feature type="signal peptide" evidence="1">
    <location>
        <begin position="1"/>
        <end position="18"/>
    </location>
</feature>
<evidence type="ECO:0008006" key="4">
    <source>
        <dbReference type="Google" id="ProtNLM"/>
    </source>
</evidence>
<keyword evidence="3" id="KW-1185">Reference proteome</keyword>
<evidence type="ECO:0000313" key="2">
    <source>
        <dbReference type="EMBL" id="KAF5826902.1"/>
    </source>
</evidence>
<organism evidence="2 3">
    <name type="scientific">Dunaliella salina</name>
    <name type="common">Green alga</name>
    <name type="synonym">Protococcus salinus</name>
    <dbReference type="NCBI Taxonomy" id="3046"/>
    <lineage>
        <taxon>Eukaryota</taxon>
        <taxon>Viridiplantae</taxon>
        <taxon>Chlorophyta</taxon>
        <taxon>core chlorophytes</taxon>
        <taxon>Chlorophyceae</taxon>
        <taxon>CS clade</taxon>
        <taxon>Chlamydomonadales</taxon>
        <taxon>Dunaliellaceae</taxon>
        <taxon>Dunaliella</taxon>
    </lineage>
</organism>